<organism evidence="1 2">
    <name type="scientific">Caballeronia glebae</name>
    <dbReference type="NCBI Taxonomy" id="1777143"/>
    <lineage>
        <taxon>Bacteria</taxon>
        <taxon>Pseudomonadati</taxon>
        <taxon>Pseudomonadota</taxon>
        <taxon>Betaproteobacteria</taxon>
        <taxon>Burkholderiales</taxon>
        <taxon>Burkholderiaceae</taxon>
        <taxon>Caballeronia</taxon>
    </lineage>
</organism>
<dbReference type="AlphaFoldDB" id="A0A158CH51"/>
<keyword evidence="2" id="KW-1185">Reference proteome</keyword>
<evidence type="ECO:0000313" key="1">
    <source>
        <dbReference type="EMBL" id="SAK81703.1"/>
    </source>
</evidence>
<name>A0A158CH51_9BURK</name>
<dbReference type="STRING" id="1777143.AWB82_05416"/>
<evidence type="ECO:0000313" key="2">
    <source>
        <dbReference type="Proteomes" id="UP000054596"/>
    </source>
</evidence>
<accession>A0A158CH51</accession>
<sequence>MQCPKKTLHQHQIVVTIPVRCLGRPDEVGLIVAWLASKESGFSAGADFSLNGGLHMG</sequence>
<reference evidence="1" key="1">
    <citation type="submission" date="2016-01" db="EMBL/GenBank/DDBJ databases">
        <authorList>
            <person name="Peeters C."/>
        </authorList>
    </citation>
    <scope>NUCLEOTIDE SEQUENCE [LARGE SCALE GENOMIC DNA]</scope>
    <source>
        <strain evidence="1">LMG 29325</strain>
    </source>
</reference>
<dbReference type="EMBL" id="FCOJ02000049">
    <property type="protein sequence ID" value="SAK81703.1"/>
    <property type="molecule type" value="Genomic_DNA"/>
</dbReference>
<proteinExistence type="predicted"/>
<gene>
    <name evidence="1" type="ORF">AWB82_05416</name>
</gene>
<dbReference type="SUPFAM" id="SSF51735">
    <property type="entry name" value="NAD(P)-binding Rossmann-fold domains"/>
    <property type="match status" value="1"/>
</dbReference>
<dbReference type="InterPro" id="IPR036291">
    <property type="entry name" value="NAD(P)-bd_dom_sf"/>
</dbReference>
<dbReference type="Proteomes" id="UP000054596">
    <property type="component" value="Unassembled WGS sequence"/>
</dbReference>
<dbReference type="Gene3D" id="3.40.50.720">
    <property type="entry name" value="NAD(P)-binding Rossmann-like Domain"/>
    <property type="match status" value="1"/>
</dbReference>
<comment type="caution">
    <text evidence="1">The sequence shown here is derived from an EMBL/GenBank/DDBJ whole genome shotgun (WGS) entry which is preliminary data.</text>
</comment>
<protein>
    <submittedName>
        <fullName evidence="1">Acetyacetyl-CoA reductase</fullName>
    </submittedName>
</protein>